<dbReference type="Proteomes" id="UP001151760">
    <property type="component" value="Unassembled WGS sequence"/>
</dbReference>
<comment type="caution">
    <text evidence="1">The sequence shown here is derived from an EMBL/GenBank/DDBJ whole genome shotgun (WGS) entry which is preliminary data.</text>
</comment>
<evidence type="ECO:0000313" key="2">
    <source>
        <dbReference type="Proteomes" id="UP001151760"/>
    </source>
</evidence>
<reference evidence="1" key="1">
    <citation type="journal article" date="2022" name="Int. J. Mol. Sci.">
        <title>Draft Genome of Tanacetum Coccineum: Genomic Comparison of Closely Related Tanacetum-Family Plants.</title>
        <authorList>
            <person name="Yamashiro T."/>
            <person name="Shiraishi A."/>
            <person name="Nakayama K."/>
            <person name="Satake H."/>
        </authorList>
    </citation>
    <scope>NUCLEOTIDE SEQUENCE</scope>
</reference>
<accession>A0ABQ5IVE1</accession>
<proteinExistence type="predicted"/>
<organism evidence="1 2">
    <name type="scientific">Tanacetum coccineum</name>
    <dbReference type="NCBI Taxonomy" id="301880"/>
    <lineage>
        <taxon>Eukaryota</taxon>
        <taxon>Viridiplantae</taxon>
        <taxon>Streptophyta</taxon>
        <taxon>Embryophyta</taxon>
        <taxon>Tracheophyta</taxon>
        <taxon>Spermatophyta</taxon>
        <taxon>Magnoliopsida</taxon>
        <taxon>eudicotyledons</taxon>
        <taxon>Gunneridae</taxon>
        <taxon>Pentapetalae</taxon>
        <taxon>asterids</taxon>
        <taxon>campanulids</taxon>
        <taxon>Asterales</taxon>
        <taxon>Asteraceae</taxon>
        <taxon>Asteroideae</taxon>
        <taxon>Anthemideae</taxon>
        <taxon>Anthemidinae</taxon>
        <taxon>Tanacetum</taxon>
    </lineage>
</organism>
<keyword evidence="2" id="KW-1185">Reference proteome</keyword>
<gene>
    <name evidence="1" type="ORF">Tco_1113247</name>
</gene>
<reference evidence="1" key="2">
    <citation type="submission" date="2022-01" db="EMBL/GenBank/DDBJ databases">
        <authorList>
            <person name="Yamashiro T."/>
            <person name="Shiraishi A."/>
            <person name="Satake H."/>
            <person name="Nakayama K."/>
        </authorList>
    </citation>
    <scope>NUCLEOTIDE SEQUENCE</scope>
</reference>
<name>A0ABQ5IVE1_9ASTR</name>
<protein>
    <submittedName>
        <fullName evidence="1">Uncharacterized protein</fullName>
    </submittedName>
</protein>
<dbReference type="EMBL" id="BQNB010021103">
    <property type="protein sequence ID" value="GJU02909.1"/>
    <property type="molecule type" value="Genomic_DNA"/>
</dbReference>
<sequence>MYEERNRDLAGSYTSRKSVAPIRNRILIYHDSDEEDEEYCSLPSLLLCSHSGFTSQLFNQSQHTPNPPLDKEDSSLDKILDDLFTIGAENIKKIEHKVPNRCDDITDYEDSDHEDGELPDLPTFSATNEFASVCEQVKENIDANTARKL</sequence>
<evidence type="ECO:0000313" key="1">
    <source>
        <dbReference type="EMBL" id="GJU02909.1"/>
    </source>
</evidence>